<evidence type="ECO:0000313" key="9">
    <source>
        <dbReference type="Proteomes" id="UP000181997"/>
    </source>
</evidence>
<comment type="pathway">
    <text evidence="6">Metabolic intermediate biosynthesis; acetyl-CoA biosynthesis; acetyl-CoA from acetate: step 1/2.</text>
</comment>
<comment type="catalytic activity">
    <reaction evidence="6">
        <text>acetate + ATP = acetyl phosphate + ADP</text>
        <dbReference type="Rhea" id="RHEA:11352"/>
        <dbReference type="ChEBI" id="CHEBI:22191"/>
        <dbReference type="ChEBI" id="CHEBI:30089"/>
        <dbReference type="ChEBI" id="CHEBI:30616"/>
        <dbReference type="ChEBI" id="CHEBI:456216"/>
        <dbReference type="EC" id="2.7.2.1"/>
    </reaction>
</comment>
<dbReference type="NCBIfam" id="TIGR00016">
    <property type="entry name" value="ackA"/>
    <property type="match status" value="1"/>
</dbReference>
<dbReference type="InterPro" id="IPR043129">
    <property type="entry name" value="ATPase_NBD"/>
</dbReference>
<dbReference type="GO" id="GO:0008776">
    <property type="term" value="F:acetate kinase activity"/>
    <property type="evidence" value="ECO:0007669"/>
    <property type="project" value="UniProtKB-UniRule"/>
</dbReference>
<reference evidence="9" key="1">
    <citation type="submission" date="2016-08" db="EMBL/GenBank/DDBJ databases">
        <authorList>
            <person name="Varghese N."/>
            <person name="Submissions Spin"/>
        </authorList>
    </citation>
    <scope>NUCLEOTIDE SEQUENCE [LARGE SCALE GENOMIC DNA]</scope>
    <source>
        <strain evidence="9">SGD-1123</strain>
    </source>
</reference>
<proteinExistence type="inferred from homology"/>
<evidence type="ECO:0000256" key="6">
    <source>
        <dbReference type="HAMAP-Rule" id="MF_00020"/>
    </source>
</evidence>
<dbReference type="CDD" id="cd24010">
    <property type="entry name" value="ASKHA_NBD_AcK_PK"/>
    <property type="match status" value="1"/>
</dbReference>
<feature type="binding site" evidence="6">
    <location>
        <position position="90"/>
    </location>
    <ligand>
        <name>substrate</name>
    </ligand>
</feature>
<sequence>MANKIIAINAGSSSLKFQLFDMPEETVITKGLIERIGLDNAVFNISVNGEKKEEVTDIPDHEVAVKMLLDKLTGFGIIGSLDEIQGIGHRVVHGGEVFNESVLITDEVIEKIGELSDLAPLHNPANLTGIKAFKNVLPNVPAVAVFDTAFHQSMPESSFLYSLPYEYYEDFGIRKYGFHGTSHKYVSERAAEMLGRPKEQVRLISCHLGNGASIAAIEGGKSIDTSMGFTPLAGVAMGTRSGNIDPALIPFIMEKTGSTAEEVLNILNKKSGMLGVSGFSSDLRDIEQQASEGNERAELALEVFANRIHKYIGSYASRMYGVDAIVFTAGIGENSTLVREKVLQGLEFMGVYWDPARNNVRGEETFINYPHSPVKVMVIPTNEEVMIARDVVEKGNI</sequence>
<protein>
    <recommendedName>
        <fullName evidence="6">Acetate kinase</fullName>
        <ecNumber evidence="6">2.7.2.1</ecNumber>
    </recommendedName>
    <alternativeName>
        <fullName evidence="6">Acetokinase</fullName>
    </alternativeName>
</protein>
<evidence type="ECO:0000256" key="2">
    <source>
        <dbReference type="ARBA" id="ARBA00022679"/>
    </source>
</evidence>
<feature type="site" description="Transition state stabilizer" evidence="6">
    <location>
        <position position="179"/>
    </location>
</feature>
<dbReference type="PROSITE" id="PS01076">
    <property type="entry name" value="ACETATE_KINASE_2"/>
    <property type="match status" value="1"/>
</dbReference>
<dbReference type="PROSITE" id="PS01075">
    <property type="entry name" value="ACETATE_KINASE_1"/>
    <property type="match status" value="1"/>
</dbReference>
<evidence type="ECO:0000256" key="1">
    <source>
        <dbReference type="ARBA" id="ARBA00008748"/>
    </source>
</evidence>
<keyword evidence="6" id="KW-0460">Magnesium</keyword>
<dbReference type="GO" id="GO:0005524">
    <property type="term" value="F:ATP binding"/>
    <property type="evidence" value="ECO:0007669"/>
    <property type="project" value="UniProtKB-KW"/>
</dbReference>
<feature type="active site" description="Proton donor/acceptor" evidence="6">
    <location>
        <position position="147"/>
    </location>
</feature>
<gene>
    <name evidence="6" type="primary">ackA</name>
    <name evidence="8" type="ORF">GA0061094_1464</name>
</gene>
<dbReference type="InterPro" id="IPR000890">
    <property type="entry name" value="Aliphatic_acid_kin_short-chain"/>
</dbReference>
<keyword evidence="9" id="KW-1185">Reference proteome</keyword>
<evidence type="ECO:0000256" key="7">
    <source>
        <dbReference type="RuleBase" id="RU003835"/>
    </source>
</evidence>
<evidence type="ECO:0000256" key="3">
    <source>
        <dbReference type="ARBA" id="ARBA00022741"/>
    </source>
</evidence>
<dbReference type="GO" id="GO:0005737">
    <property type="term" value="C:cytoplasm"/>
    <property type="evidence" value="ECO:0007669"/>
    <property type="project" value="UniProtKB-SubCell"/>
</dbReference>
<comment type="function">
    <text evidence="6">Catalyzes the formation of acetyl phosphate from acetate and ATP. Can also catalyze the reverse reaction.</text>
</comment>
<dbReference type="HAMAP" id="MF_00020">
    <property type="entry name" value="Acetate_kinase"/>
    <property type="match status" value="1"/>
</dbReference>
<keyword evidence="6" id="KW-0479">Metal-binding</keyword>
<name>A0A1C4ADU7_9BACI</name>
<comment type="similarity">
    <text evidence="1 6 7">Belongs to the acetokinase family.</text>
</comment>
<dbReference type="EC" id="2.7.2.1" evidence="6"/>
<dbReference type="InterPro" id="IPR023865">
    <property type="entry name" value="Aliphatic_acid_kinase_CS"/>
</dbReference>
<feature type="binding site" evidence="6">
    <location>
        <position position="9"/>
    </location>
    <ligand>
        <name>Mg(2+)</name>
        <dbReference type="ChEBI" id="CHEBI:18420"/>
    </ligand>
</feature>
<dbReference type="UniPathway" id="UPA00340">
    <property type="reaction ID" value="UER00458"/>
</dbReference>
<evidence type="ECO:0000256" key="5">
    <source>
        <dbReference type="ARBA" id="ARBA00022840"/>
    </source>
</evidence>
<dbReference type="Proteomes" id="UP000181997">
    <property type="component" value="Unassembled WGS sequence"/>
</dbReference>
<dbReference type="PANTHER" id="PTHR21060">
    <property type="entry name" value="ACETATE KINASE"/>
    <property type="match status" value="1"/>
</dbReference>
<dbReference type="EMBL" id="FMAU01000001">
    <property type="protein sequence ID" value="SCB92736.1"/>
    <property type="molecule type" value="Genomic_DNA"/>
</dbReference>
<keyword evidence="2 6" id="KW-0808">Transferase</keyword>
<comment type="subunit">
    <text evidence="6">Homodimer.</text>
</comment>
<keyword evidence="3 6" id="KW-0547">Nucleotide-binding</keyword>
<feature type="binding site" evidence="6">
    <location>
        <begin position="282"/>
        <end position="284"/>
    </location>
    <ligand>
        <name>ATP</name>
        <dbReference type="ChEBI" id="CHEBI:30616"/>
    </ligand>
</feature>
<keyword evidence="6" id="KW-0963">Cytoplasm</keyword>
<feature type="binding site" evidence="6">
    <location>
        <position position="16"/>
    </location>
    <ligand>
        <name>ATP</name>
        <dbReference type="ChEBI" id="CHEBI:30616"/>
    </ligand>
</feature>
<dbReference type="InterPro" id="IPR004372">
    <property type="entry name" value="Ac/propionate_kinase"/>
</dbReference>
<feature type="binding site" evidence="6">
    <location>
        <begin position="330"/>
        <end position="334"/>
    </location>
    <ligand>
        <name>ATP</name>
        <dbReference type="ChEBI" id="CHEBI:30616"/>
    </ligand>
</feature>
<dbReference type="PANTHER" id="PTHR21060:SF15">
    <property type="entry name" value="ACETATE KINASE-RELATED"/>
    <property type="match status" value="1"/>
</dbReference>
<feature type="binding site" evidence="6">
    <location>
        <position position="383"/>
    </location>
    <ligand>
        <name>Mg(2+)</name>
        <dbReference type="ChEBI" id="CHEBI:18420"/>
    </ligand>
</feature>
<dbReference type="AlphaFoldDB" id="A0A1C4ADU7"/>
<dbReference type="GO" id="GO:0006085">
    <property type="term" value="P:acetyl-CoA biosynthetic process"/>
    <property type="evidence" value="ECO:0007669"/>
    <property type="project" value="UniProtKB-UniRule"/>
</dbReference>
<keyword evidence="5 6" id="KW-0067">ATP-binding</keyword>
<comment type="cofactor">
    <cofactor evidence="6">
        <name>Mg(2+)</name>
        <dbReference type="ChEBI" id="CHEBI:18420"/>
    </cofactor>
    <cofactor evidence="6">
        <name>Mn(2+)</name>
        <dbReference type="ChEBI" id="CHEBI:29035"/>
    </cofactor>
    <text evidence="6">Mg(2+). Can also accept Mn(2+).</text>
</comment>
<evidence type="ECO:0000313" key="8">
    <source>
        <dbReference type="EMBL" id="SCB92736.1"/>
    </source>
</evidence>
<dbReference type="GO" id="GO:0000287">
    <property type="term" value="F:magnesium ion binding"/>
    <property type="evidence" value="ECO:0007669"/>
    <property type="project" value="UniProtKB-UniRule"/>
</dbReference>
<dbReference type="Pfam" id="PF00871">
    <property type="entry name" value="Acetate_kinase"/>
    <property type="match status" value="1"/>
</dbReference>
<dbReference type="Gene3D" id="3.30.420.40">
    <property type="match status" value="2"/>
</dbReference>
<accession>A0A1C4ADU7</accession>
<organism evidence="8 9">
    <name type="scientific">[Bacillus] enclensis</name>
    <dbReference type="NCBI Taxonomy" id="1402860"/>
    <lineage>
        <taxon>Bacteria</taxon>
        <taxon>Bacillati</taxon>
        <taxon>Bacillota</taxon>
        <taxon>Bacilli</taxon>
        <taxon>Bacillales</taxon>
        <taxon>Bacillaceae</taxon>
        <taxon>Rossellomorea</taxon>
    </lineage>
</organism>
<dbReference type="PIRSF" id="PIRSF000722">
    <property type="entry name" value="Acetate_prop_kin"/>
    <property type="match status" value="1"/>
</dbReference>
<dbReference type="GO" id="GO:0006083">
    <property type="term" value="P:acetate metabolic process"/>
    <property type="evidence" value="ECO:0007669"/>
    <property type="project" value="TreeGrafter"/>
</dbReference>
<dbReference type="OrthoDB" id="9802453at2"/>
<dbReference type="PRINTS" id="PR00471">
    <property type="entry name" value="ACETATEKNASE"/>
</dbReference>
<keyword evidence="4 6" id="KW-0418">Kinase</keyword>
<feature type="site" description="Transition state stabilizer" evidence="6">
    <location>
        <position position="240"/>
    </location>
</feature>
<feature type="binding site" evidence="6">
    <location>
        <begin position="207"/>
        <end position="211"/>
    </location>
    <ligand>
        <name>ATP</name>
        <dbReference type="ChEBI" id="CHEBI:30616"/>
    </ligand>
</feature>
<dbReference type="RefSeq" id="WP_032087345.1">
    <property type="nucleotide sequence ID" value="NZ_FMAU01000001.1"/>
</dbReference>
<dbReference type="SUPFAM" id="SSF53067">
    <property type="entry name" value="Actin-like ATPase domain"/>
    <property type="match status" value="2"/>
</dbReference>
<comment type="subcellular location">
    <subcellularLocation>
        <location evidence="6">Cytoplasm</location>
    </subcellularLocation>
</comment>
<evidence type="ECO:0000256" key="4">
    <source>
        <dbReference type="ARBA" id="ARBA00022777"/>
    </source>
</evidence>